<dbReference type="PANTHER" id="PTHR39430:SF1">
    <property type="entry name" value="PROTEASE"/>
    <property type="match status" value="1"/>
</dbReference>
<feature type="transmembrane region" description="Helical" evidence="1">
    <location>
        <begin position="210"/>
        <end position="230"/>
    </location>
</feature>
<feature type="transmembrane region" description="Helical" evidence="1">
    <location>
        <begin position="121"/>
        <end position="142"/>
    </location>
</feature>
<evidence type="ECO:0000259" key="2">
    <source>
        <dbReference type="Pfam" id="PF02517"/>
    </source>
</evidence>
<feature type="transmembrane region" description="Helical" evidence="1">
    <location>
        <begin position="179"/>
        <end position="198"/>
    </location>
</feature>
<gene>
    <name evidence="3" type="ORF">PQO05_01400</name>
</gene>
<organism evidence="3 4">
    <name type="scientific">Mucilaginibacter jinjuensis</name>
    <dbReference type="NCBI Taxonomy" id="1176721"/>
    <lineage>
        <taxon>Bacteria</taxon>
        <taxon>Pseudomonadati</taxon>
        <taxon>Bacteroidota</taxon>
        <taxon>Sphingobacteriia</taxon>
        <taxon>Sphingobacteriales</taxon>
        <taxon>Sphingobacteriaceae</taxon>
        <taxon>Mucilaginibacter</taxon>
    </lineage>
</organism>
<protein>
    <submittedName>
        <fullName evidence="3">Type II CAAX endopeptidase family protein</fullName>
    </submittedName>
</protein>
<evidence type="ECO:0000313" key="4">
    <source>
        <dbReference type="Proteomes" id="UP001216139"/>
    </source>
</evidence>
<feature type="transmembrane region" description="Helical" evidence="1">
    <location>
        <begin position="250"/>
        <end position="268"/>
    </location>
</feature>
<dbReference type="EMBL" id="CP117167">
    <property type="protein sequence ID" value="WCT12585.1"/>
    <property type="molecule type" value="Genomic_DNA"/>
</dbReference>
<keyword evidence="1" id="KW-0472">Membrane</keyword>
<keyword evidence="1" id="KW-0812">Transmembrane</keyword>
<feature type="domain" description="CAAX prenyl protease 2/Lysostaphin resistance protein A-like" evidence="2">
    <location>
        <begin position="124"/>
        <end position="214"/>
    </location>
</feature>
<feature type="transmembrane region" description="Helical" evidence="1">
    <location>
        <begin position="12"/>
        <end position="32"/>
    </location>
</feature>
<dbReference type="InterPro" id="IPR003675">
    <property type="entry name" value="Rce1/LyrA-like_dom"/>
</dbReference>
<accession>A0ABY7T7W9</accession>
<dbReference type="Pfam" id="PF02517">
    <property type="entry name" value="Rce1-like"/>
    <property type="match status" value="1"/>
</dbReference>
<name>A0ABY7T7W9_9SPHI</name>
<feature type="transmembrane region" description="Helical" evidence="1">
    <location>
        <begin position="87"/>
        <end position="109"/>
    </location>
</feature>
<keyword evidence="1" id="KW-1133">Transmembrane helix</keyword>
<dbReference type="RefSeq" id="WP_273630849.1">
    <property type="nucleotide sequence ID" value="NZ_CP117167.1"/>
</dbReference>
<keyword evidence="4" id="KW-1185">Reference proteome</keyword>
<reference evidence="3 4" key="1">
    <citation type="submission" date="2023-02" db="EMBL/GenBank/DDBJ databases">
        <title>Genome sequence of Mucilaginibacter jinjuensis strain KACC 16571.</title>
        <authorList>
            <person name="Kim S."/>
            <person name="Heo J."/>
            <person name="Kwon S.-W."/>
        </authorList>
    </citation>
    <scope>NUCLEOTIDE SEQUENCE [LARGE SCALE GENOMIC DNA]</scope>
    <source>
        <strain evidence="3 4">KACC 16571</strain>
    </source>
</reference>
<dbReference type="PANTHER" id="PTHR39430">
    <property type="entry name" value="MEMBRANE-ASSOCIATED PROTEASE-RELATED"/>
    <property type="match status" value="1"/>
</dbReference>
<sequence length="290" mass="32376">MDKSQGWKNVLKIIIPYLIIVSVFELIGVYASGQNFYQNLPQTTLQTCVVSFSSMSGTLLTIWLFCKYIDGRHLIDLGFYDGYISRDVVYGLLMGLIIMIGGSALLLSVRQLSYEGINFNAADLCYSVLLYTFVAFTEELLLRGYVLNNFLDSFNKYIALALSAVIFSLMHGANPHIGVLPFVNLFLAGILLGMSYIFTRKLWFPMALHFSWNFCQGVLCGFHVSGQDIYSLTIMKRAHDTIWNGGKFGFEGSVTCIIFQLVAIAIVYKIYSSKTGEQPVAADTILQEAA</sequence>
<feature type="transmembrane region" description="Helical" evidence="1">
    <location>
        <begin position="44"/>
        <end position="66"/>
    </location>
</feature>
<feature type="transmembrane region" description="Helical" evidence="1">
    <location>
        <begin position="154"/>
        <end position="173"/>
    </location>
</feature>
<dbReference type="Proteomes" id="UP001216139">
    <property type="component" value="Chromosome"/>
</dbReference>
<proteinExistence type="predicted"/>
<evidence type="ECO:0000313" key="3">
    <source>
        <dbReference type="EMBL" id="WCT12585.1"/>
    </source>
</evidence>
<evidence type="ECO:0000256" key="1">
    <source>
        <dbReference type="SAM" id="Phobius"/>
    </source>
</evidence>